<comment type="catalytic activity">
    <reaction evidence="9">
        <text>cytidine(34) in elongator tRNA(Met) + acetyl-CoA + ATP + H2O = N(4)-acetylcytidine(34) in elongator tRNA(Met) + ADP + phosphate + CoA + H(+)</text>
        <dbReference type="Rhea" id="RHEA:43788"/>
        <dbReference type="Rhea" id="RHEA-COMP:10693"/>
        <dbReference type="Rhea" id="RHEA-COMP:10694"/>
        <dbReference type="ChEBI" id="CHEBI:15377"/>
        <dbReference type="ChEBI" id="CHEBI:15378"/>
        <dbReference type="ChEBI" id="CHEBI:30616"/>
        <dbReference type="ChEBI" id="CHEBI:43474"/>
        <dbReference type="ChEBI" id="CHEBI:57287"/>
        <dbReference type="ChEBI" id="CHEBI:57288"/>
        <dbReference type="ChEBI" id="CHEBI:74900"/>
        <dbReference type="ChEBI" id="CHEBI:82748"/>
        <dbReference type="ChEBI" id="CHEBI:456216"/>
        <dbReference type="EC" id="2.3.1.193"/>
    </reaction>
</comment>
<feature type="binding site" evidence="9">
    <location>
        <begin position="472"/>
        <end position="474"/>
    </location>
    <ligand>
        <name>acetyl-CoA</name>
        <dbReference type="ChEBI" id="CHEBI:57288"/>
    </ligand>
</feature>
<comment type="similarity">
    <text evidence="9">Belongs to the TmcA family.</text>
</comment>
<accession>A0A329EF82</accession>
<keyword evidence="8 9" id="KW-0012">Acyltransferase</keyword>
<dbReference type="PANTHER" id="PTHR10925">
    <property type="entry name" value="N-ACETYLTRANSFERASE 10"/>
    <property type="match status" value="1"/>
</dbReference>
<protein>
    <recommendedName>
        <fullName evidence="9">tRNA(Met) cytidine acetyltransferase TmcA</fullName>
        <ecNumber evidence="9">2.3.1.193</ecNumber>
    </recommendedName>
</protein>
<dbReference type="InterPro" id="IPR000182">
    <property type="entry name" value="GNAT_dom"/>
</dbReference>
<evidence type="ECO:0000259" key="10">
    <source>
        <dbReference type="Pfam" id="PF05127"/>
    </source>
</evidence>
<dbReference type="GO" id="GO:0051392">
    <property type="term" value="F:tRNA cytidine N4-acetyltransferase activity"/>
    <property type="evidence" value="ECO:0007669"/>
    <property type="project" value="UniProtKB-UniRule"/>
</dbReference>
<evidence type="ECO:0000256" key="7">
    <source>
        <dbReference type="ARBA" id="ARBA00022884"/>
    </source>
</evidence>
<dbReference type="GO" id="GO:0002101">
    <property type="term" value="P:tRNA wobble cytosine modification"/>
    <property type="evidence" value="ECO:0007669"/>
    <property type="project" value="UniProtKB-UniRule"/>
</dbReference>
<evidence type="ECO:0000256" key="8">
    <source>
        <dbReference type="ARBA" id="ARBA00023315"/>
    </source>
</evidence>
<organism evidence="14 16">
    <name type="scientific">Vibrio diazotrophicus</name>
    <dbReference type="NCBI Taxonomy" id="685"/>
    <lineage>
        <taxon>Bacteria</taxon>
        <taxon>Pseudomonadati</taxon>
        <taxon>Pseudomonadota</taxon>
        <taxon>Gammaproteobacteria</taxon>
        <taxon>Vibrionales</taxon>
        <taxon>Vibrionaceae</taxon>
        <taxon>Vibrio</taxon>
    </lineage>
</organism>
<dbReference type="InterPro" id="IPR027417">
    <property type="entry name" value="P-loop_NTPase"/>
</dbReference>
<feature type="domain" description="N-acetyltransferase" evidence="12">
    <location>
        <begin position="495"/>
        <end position="541"/>
    </location>
</feature>
<evidence type="ECO:0000313" key="13">
    <source>
        <dbReference type="EMBL" id="PNI03618.1"/>
    </source>
</evidence>
<feature type="domain" description="TmcA/NAT10 N-terminal" evidence="11">
    <location>
        <begin position="12"/>
        <end position="112"/>
    </location>
</feature>
<evidence type="ECO:0000259" key="11">
    <source>
        <dbReference type="Pfam" id="PF08351"/>
    </source>
</evidence>
<proteinExistence type="inferred from homology"/>
<evidence type="ECO:0000256" key="4">
    <source>
        <dbReference type="ARBA" id="ARBA00022694"/>
    </source>
</evidence>
<dbReference type="AlphaFoldDB" id="A0A329EF82"/>
<dbReference type="EMBL" id="QLTR01000001">
    <property type="protein sequence ID" value="RAS69633.1"/>
    <property type="molecule type" value="Genomic_DNA"/>
</dbReference>
<keyword evidence="2 9" id="KW-0820">tRNA-binding</keyword>
<reference evidence="13 15" key="1">
    <citation type="submission" date="2018-01" db="EMBL/GenBank/DDBJ databases">
        <title>Draft genome sequences of six Vibrio diazotrophicus strains isolated from deep-sea sediments of the Baltic Sea.</title>
        <authorList>
            <person name="Castillo D."/>
            <person name="Vandieken V."/>
            <person name="Chiang O."/>
            <person name="Middelboe M."/>
        </authorList>
    </citation>
    <scope>NUCLEOTIDE SEQUENCE [LARGE SCALE GENOMIC DNA]</scope>
    <source>
        <strain evidence="13 15">65.10M</strain>
    </source>
</reference>
<dbReference type="EMBL" id="POSM01000001">
    <property type="protein sequence ID" value="PNI03618.1"/>
    <property type="molecule type" value="Genomic_DNA"/>
</dbReference>
<dbReference type="Gene3D" id="3.40.50.11040">
    <property type="match status" value="1"/>
</dbReference>
<dbReference type="PANTHER" id="PTHR10925:SF5">
    <property type="entry name" value="RNA CYTIDINE ACETYLTRANSFERASE"/>
    <property type="match status" value="1"/>
</dbReference>
<evidence type="ECO:0000313" key="16">
    <source>
        <dbReference type="Proteomes" id="UP000248729"/>
    </source>
</evidence>
<evidence type="ECO:0000256" key="9">
    <source>
        <dbReference type="HAMAP-Rule" id="MF_01886"/>
    </source>
</evidence>
<dbReference type="FunFam" id="3.40.50.300:FF:001011">
    <property type="entry name" value="tRNA(Met) cytidine acetyltransferase TmcA"/>
    <property type="match status" value="1"/>
</dbReference>
<dbReference type="SUPFAM" id="SSF52540">
    <property type="entry name" value="P-loop containing nucleoside triphosphate hydrolases"/>
    <property type="match status" value="1"/>
</dbReference>
<dbReference type="RefSeq" id="WP_102967503.1">
    <property type="nucleotide sequence ID" value="NZ_POSM01000001.1"/>
</dbReference>
<name>A0A329EF82_VIBDI</name>
<dbReference type="GO" id="GO:0000049">
    <property type="term" value="F:tRNA binding"/>
    <property type="evidence" value="ECO:0007669"/>
    <property type="project" value="UniProtKB-UniRule"/>
</dbReference>
<evidence type="ECO:0000256" key="1">
    <source>
        <dbReference type="ARBA" id="ARBA00022490"/>
    </source>
</evidence>
<keyword evidence="15" id="KW-1185">Reference proteome</keyword>
<dbReference type="SUPFAM" id="SSF55729">
    <property type="entry name" value="Acyl-CoA N-acyltransferases (Nat)"/>
    <property type="match status" value="1"/>
</dbReference>
<dbReference type="InterPro" id="IPR013562">
    <property type="entry name" value="TmcA/NAT10_N"/>
</dbReference>
<sequence length="676" mass="75108">MSSETTQFASYLFSLHQLALKHQFRFGVFLQGTQEWNYSLIQHWLKDSNSNTAFQVGGDAFEGVRYAPFNKGQQLLGQECDLLICDLSTGWDANSFSAALGTLIGGGILLVLGANTFSANPAEVWLKKALENLIVMSPDILPSLPSVSSEAHKIDYSQQQLAVDNIVKVVTGHRKRPLILTADRGRGKSSALGMAAAKLISERNIRIVVTAPSLASVSPVFHFAQKLLVGSSGQKGLVEYEHSSLRFIAPDELLRSRLDCDLLLVDEAAALPLPMLKEMVSCYHRAVFSSTIHGYEGCGRGFSLKFQSWLKDVRPEMKLQNMTQPIRWSQGDPLEAWHRESFLLDFDFQPISVEVSVDALQFSWVTKKNLLDDPALLHSIFSLLVNAHYQTSPSDLFHLLGDEKVSVYIATHQDVLVGCILSVEEGALDKALIEDIQLGKRRPKGHLSPITIANQLGIAEAAVAKSQRIMRIAVHPDVQNKNIGYELVRHFALQNACDYLSTSFGASTALVNFWRKCGFQTIKVGSQRDQASGCYSVLMVKGENVDWLTLAKQRHAQHFDFELSDSLQAMEPNLVKTLLSENLCSDTRPPIALVHNYTLGGSNYESAAVWLRSFALSIGEVQVTTLSDLFVSKVVQRLSWKECAERHQLTGRKQVEANIRKELLILIDDLQCKPGW</sequence>
<dbReference type="GO" id="GO:1904812">
    <property type="term" value="P:rRNA acetylation involved in maturation of SSU-rRNA"/>
    <property type="evidence" value="ECO:0007669"/>
    <property type="project" value="TreeGrafter"/>
</dbReference>
<dbReference type="InterPro" id="IPR032672">
    <property type="entry name" value="TmcA/NAT10/Kre33"/>
</dbReference>
<gene>
    <name evidence="9" type="primary">tmcA</name>
    <name evidence="13" type="ORF">C1O25_00740</name>
    <name evidence="14" type="ORF">DET48_101208</name>
</gene>
<dbReference type="GO" id="GO:1990883">
    <property type="term" value="F:18S rRNA cytidine N-acetyltransferase activity"/>
    <property type="evidence" value="ECO:0007669"/>
    <property type="project" value="TreeGrafter"/>
</dbReference>
<dbReference type="GO" id="GO:0005524">
    <property type="term" value="F:ATP binding"/>
    <property type="evidence" value="ECO:0007669"/>
    <property type="project" value="UniProtKB-UniRule"/>
</dbReference>
<dbReference type="HAMAP" id="MF_01886">
    <property type="entry name" value="tRNA_acetyltr_TmcA"/>
    <property type="match status" value="1"/>
</dbReference>
<feature type="domain" description="TcmA/NAT10 helicase" evidence="10">
    <location>
        <begin position="179"/>
        <end position="345"/>
    </location>
</feature>
<comment type="caution">
    <text evidence="14">The sequence shown here is derived from an EMBL/GenBank/DDBJ whole genome shotgun (WGS) entry which is preliminary data.</text>
</comment>
<evidence type="ECO:0000256" key="2">
    <source>
        <dbReference type="ARBA" id="ARBA00022555"/>
    </source>
</evidence>
<dbReference type="GO" id="GO:0051391">
    <property type="term" value="P:tRNA acetylation"/>
    <property type="evidence" value="ECO:0007669"/>
    <property type="project" value="UniProtKB-UniRule"/>
</dbReference>
<dbReference type="InterPro" id="IPR016181">
    <property type="entry name" value="Acyl_CoA_acyltransferase"/>
</dbReference>
<dbReference type="EC" id="2.3.1.193" evidence="9"/>
<feature type="binding site" evidence="9">
    <location>
        <position position="327"/>
    </location>
    <ligand>
        <name>ATP</name>
        <dbReference type="ChEBI" id="CHEBI:30616"/>
    </ligand>
</feature>
<dbReference type="Pfam" id="PF08351">
    <property type="entry name" value="TmcA_N"/>
    <property type="match status" value="1"/>
</dbReference>
<comment type="subcellular location">
    <subcellularLocation>
        <location evidence="9">Cytoplasm</location>
    </subcellularLocation>
</comment>
<comment type="caution">
    <text evidence="9">Lacks conserved residue(s) required for the propagation of feature annotation.</text>
</comment>
<comment type="function">
    <text evidence="9">Catalyzes the formation of N(4)-acetylcytidine (ac(4)C) at the wobble position of tRNA(Met), by using acetyl-CoA as an acetyl donor and ATP (or GTP).</text>
</comment>
<dbReference type="Pfam" id="PF05127">
    <property type="entry name" value="NAT10_TcmA_helicase"/>
    <property type="match status" value="1"/>
</dbReference>
<keyword evidence="6 9" id="KW-0067">ATP-binding</keyword>
<dbReference type="Proteomes" id="UP000236547">
    <property type="component" value="Unassembled WGS sequence"/>
</dbReference>
<keyword evidence="5 9" id="KW-0547">Nucleotide-binding</keyword>
<feature type="domain" description="N-acetyltransferase" evidence="12">
    <location>
        <begin position="380"/>
        <end position="485"/>
    </location>
</feature>
<evidence type="ECO:0000256" key="6">
    <source>
        <dbReference type="ARBA" id="ARBA00022840"/>
    </source>
</evidence>
<evidence type="ECO:0000259" key="12">
    <source>
        <dbReference type="Pfam" id="PF13718"/>
    </source>
</evidence>
<keyword evidence="3 9" id="KW-0808">Transferase</keyword>
<evidence type="ECO:0000313" key="15">
    <source>
        <dbReference type="Proteomes" id="UP000236547"/>
    </source>
</evidence>
<dbReference type="Gene3D" id="3.40.630.30">
    <property type="match status" value="1"/>
</dbReference>
<evidence type="ECO:0000256" key="3">
    <source>
        <dbReference type="ARBA" id="ARBA00022679"/>
    </source>
</evidence>
<dbReference type="GO" id="GO:0005737">
    <property type="term" value="C:cytoplasm"/>
    <property type="evidence" value="ECO:0007669"/>
    <property type="project" value="UniProtKB-SubCell"/>
</dbReference>
<evidence type="ECO:0000256" key="5">
    <source>
        <dbReference type="ARBA" id="ARBA00022741"/>
    </source>
</evidence>
<keyword evidence="1 9" id="KW-0963">Cytoplasm</keyword>
<dbReference type="Proteomes" id="UP000248729">
    <property type="component" value="Unassembled WGS sequence"/>
</dbReference>
<feature type="binding site" evidence="9">
    <location>
        <position position="159"/>
    </location>
    <ligand>
        <name>ATP</name>
        <dbReference type="ChEBI" id="CHEBI:30616"/>
    </ligand>
</feature>
<keyword evidence="7 9" id="KW-0694">RNA-binding</keyword>
<dbReference type="InterPro" id="IPR024914">
    <property type="entry name" value="tRNA_acetyltr_TmcA"/>
</dbReference>
<keyword evidence="4 9" id="KW-0819">tRNA processing</keyword>
<evidence type="ECO:0000313" key="14">
    <source>
        <dbReference type="EMBL" id="RAS69633.1"/>
    </source>
</evidence>
<dbReference type="InterPro" id="IPR007807">
    <property type="entry name" value="TcmA/NAT10_helicase"/>
</dbReference>
<dbReference type="Pfam" id="PF13718">
    <property type="entry name" value="GNAT_acetyltr_2"/>
    <property type="match status" value="2"/>
</dbReference>
<reference evidence="14 16" key="2">
    <citation type="submission" date="2018-06" db="EMBL/GenBank/DDBJ databases">
        <title>Freshwater and sediment microbial communities from various areas in North America, analyzing microbe dynamics in response to fracking.</title>
        <authorList>
            <person name="Lamendella R."/>
        </authorList>
    </citation>
    <scope>NUCLEOTIDE SEQUENCE [LARGE SCALE GENOMIC DNA]</scope>
    <source>
        <strain evidence="14 16">99A</strain>
    </source>
</reference>
<dbReference type="Gene3D" id="3.40.50.300">
    <property type="entry name" value="P-loop containing nucleotide triphosphate hydrolases"/>
    <property type="match status" value="1"/>
</dbReference>